<sequence length="228" mass="24805">MKTSSSISKDTADASSKPAAADKISSRPLLLNVGGTLMAFPRDVLRRDGLEDTCLAVLLNRFDSWMIRDADGIHFIDADPFSFTWLAVKLRYLQDVRIAVTEITDGCPSLAFYHDRFMAHTDLSIDAQPGDENSEAFRGFMAVMGPFIDTSAGGTGGREVLSVTVDDGSVVATTDATLADYNILYDRFTKYRGPVVDVSAADFHKVVDYLRRIRLAPGAVTPLPMGGD</sequence>
<dbReference type="SUPFAM" id="SSF54695">
    <property type="entry name" value="POZ domain"/>
    <property type="match status" value="1"/>
</dbReference>
<proteinExistence type="predicted"/>
<keyword evidence="2" id="KW-1185">Reference proteome</keyword>
<evidence type="ECO:0000313" key="2">
    <source>
        <dbReference type="Proteomes" id="UP000041254"/>
    </source>
</evidence>
<gene>
    <name evidence="1" type="ORF">Vbra_12808</name>
</gene>
<organism evidence="1 2">
    <name type="scientific">Vitrella brassicaformis (strain CCMP3155)</name>
    <dbReference type="NCBI Taxonomy" id="1169540"/>
    <lineage>
        <taxon>Eukaryota</taxon>
        <taxon>Sar</taxon>
        <taxon>Alveolata</taxon>
        <taxon>Colpodellida</taxon>
        <taxon>Vitrellaceae</taxon>
        <taxon>Vitrella</taxon>
    </lineage>
</organism>
<reference evidence="1 2" key="1">
    <citation type="submission" date="2014-11" db="EMBL/GenBank/DDBJ databases">
        <authorList>
            <person name="Zhu J."/>
            <person name="Qi W."/>
            <person name="Song R."/>
        </authorList>
    </citation>
    <scope>NUCLEOTIDE SEQUENCE [LARGE SCALE GENOMIC DNA]</scope>
</reference>
<dbReference type="PhylomeDB" id="A0A0G4ERA0"/>
<dbReference type="InterPro" id="IPR011333">
    <property type="entry name" value="SKP1/BTB/POZ_sf"/>
</dbReference>
<dbReference type="VEuPathDB" id="CryptoDB:Vbra_12808"/>
<protein>
    <recommendedName>
        <fullName evidence="3">Potassium channel tetramerisation-type BTB domain-containing protein</fullName>
    </recommendedName>
</protein>
<evidence type="ECO:0000313" key="1">
    <source>
        <dbReference type="EMBL" id="CEM00539.1"/>
    </source>
</evidence>
<dbReference type="AlphaFoldDB" id="A0A0G4ERA0"/>
<dbReference type="InParanoid" id="A0A0G4ERA0"/>
<name>A0A0G4ERA0_VITBC</name>
<accession>A0A0G4ERA0</accession>
<evidence type="ECO:0008006" key="3">
    <source>
        <dbReference type="Google" id="ProtNLM"/>
    </source>
</evidence>
<dbReference type="EMBL" id="CDMY01000295">
    <property type="protein sequence ID" value="CEM00539.1"/>
    <property type="molecule type" value="Genomic_DNA"/>
</dbReference>
<dbReference type="Gene3D" id="3.30.710.10">
    <property type="entry name" value="Potassium Channel Kv1.1, Chain A"/>
    <property type="match status" value="1"/>
</dbReference>
<dbReference type="Proteomes" id="UP000041254">
    <property type="component" value="Unassembled WGS sequence"/>
</dbReference>